<dbReference type="CDD" id="cd14797">
    <property type="entry name" value="DUF302"/>
    <property type="match status" value="1"/>
</dbReference>
<name>A0A7U6GI82_9GAMM</name>
<proteinExistence type="predicted"/>
<protein>
    <recommendedName>
        <fullName evidence="2">DUF302 domain-containing protein</fullName>
    </recommendedName>
</protein>
<keyword evidence="1" id="KW-0732">Signal</keyword>
<dbReference type="EMBL" id="AP012273">
    <property type="protein sequence ID" value="BAO44126.1"/>
    <property type="molecule type" value="Genomic_DNA"/>
</dbReference>
<evidence type="ECO:0000259" key="2">
    <source>
        <dbReference type="Pfam" id="PF03625"/>
    </source>
</evidence>
<feature type="signal peptide" evidence="1">
    <location>
        <begin position="1"/>
        <end position="19"/>
    </location>
</feature>
<feature type="chain" id="PRO_5031353838" description="DUF302 domain-containing protein" evidence="1">
    <location>
        <begin position="20"/>
        <end position="154"/>
    </location>
</feature>
<dbReference type="Proteomes" id="UP000031631">
    <property type="component" value="Chromosome"/>
</dbReference>
<dbReference type="RefSeq" id="WP_052469932.1">
    <property type="nucleotide sequence ID" value="NZ_AP012273.1"/>
</dbReference>
<dbReference type="InterPro" id="IPR035923">
    <property type="entry name" value="TT1751-like_sf"/>
</dbReference>
<dbReference type="KEGG" id="tbn:TBH_C1201"/>
<dbReference type="Gene3D" id="3.30.310.70">
    <property type="entry name" value="TT1751-like domain"/>
    <property type="match status" value="1"/>
</dbReference>
<dbReference type="OrthoDB" id="8561404at2"/>
<feature type="domain" description="DUF302" evidence="2">
    <location>
        <begin position="69"/>
        <end position="116"/>
    </location>
</feature>
<organism evidence="3 4">
    <name type="scientific">Thiolapillus brandeum</name>
    <dbReference type="NCBI Taxonomy" id="1076588"/>
    <lineage>
        <taxon>Bacteria</taxon>
        <taxon>Pseudomonadati</taxon>
        <taxon>Pseudomonadota</taxon>
        <taxon>Gammaproteobacteria</taxon>
        <taxon>Chromatiales</taxon>
        <taxon>Sedimenticolaceae</taxon>
        <taxon>Thiolapillus</taxon>
    </lineage>
</organism>
<evidence type="ECO:0000313" key="4">
    <source>
        <dbReference type="Proteomes" id="UP000031631"/>
    </source>
</evidence>
<dbReference type="InterPro" id="IPR005180">
    <property type="entry name" value="DUF302"/>
</dbReference>
<dbReference type="SUPFAM" id="SSF103247">
    <property type="entry name" value="TT1751-like"/>
    <property type="match status" value="1"/>
</dbReference>
<reference evidence="3 4" key="1">
    <citation type="journal article" date="2014" name="PLoS ONE">
        <title>Physiological and genomic features of a novel sulfur-oxidizing gammaproteobacterium belonging to a previously uncultivated symbiotic lineage isolated from a hydrothermal vent.</title>
        <authorList>
            <person name="Nunoura T."/>
            <person name="Takaki Y."/>
            <person name="Kazama H."/>
            <person name="Kakuta J."/>
            <person name="Shimamura S."/>
            <person name="Makita H."/>
            <person name="Hirai M."/>
            <person name="Miyazaki M."/>
            <person name="Takai K."/>
        </authorList>
    </citation>
    <scope>NUCLEOTIDE SEQUENCE [LARGE SCALE GENOMIC DNA]</scope>
    <source>
        <strain evidence="3 4">Hiromi1</strain>
    </source>
</reference>
<dbReference type="Pfam" id="PF03625">
    <property type="entry name" value="DUF302"/>
    <property type="match status" value="1"/>
</dbReference>
<keyword evidence="4" id="KW-1185">Reference proteome</keyword>
<dbReference type="AlphaFoldDB" id="A0A7U6GI82"/>
<evidence type="ECO:0000313" key="3">
    <source>
        <dbReference type="EMBL" id="BAO44126.1"/>
    </source>
</evidence>
<evidence type="ECO:0000256" key="1">
    <source>
        <dbReference type="SAM" id="SignalP"/>
    </source>
</evidence>
<sequence>MRKLIAIALILLMAGLASAAEQTLVMVRSPAKSSHVMDVLKETILEYGYQVAHVQRCDGGMAEFHYKSDFYRVVFFGKVEEVRAVLKRHPEMSPYLPLKIAVVAENKDTVLASVDPRALAPLFPDDPELQVLLARWYNDIRSVMDEMRNLNNTQ</sequence>
<accession>A0A7U6GI82</accession>
<gene>
    <name evidence="3" type="ORF">TBH_C1201</name>
</gene>